<dbReference type="GO" id="GO:0005840">
    <property type="term" value="C:ribosome"/>
    <property type="evidence" value="ECO:0007669"/>
    <property type="project" value="UniProtKB-KW"/>
</dbReference>
<dbReference type="Pfam" id="PF01200">
    <property type="entry name" value="Ribosomal_S28e"/>
    <property type="match status" value="1"/>
</dbReference>
<evidence type="ECO:0000256" key="1">
    <source>
        <dbReference type="ARBA" id="ARBA00005943"/>
    </source>
</evidence>
<evidence type="ECO:0000313" key="6">
    <source>
        <dbReference type="Proteomes" id="UP000762703"/>
    </source>
</evidence>
<dbReference type="AlphaFoldDB" id="A0A8T3VJ24"/>
<dbReference type="EMBL" id="SUTE01000022">
    <property type="protein sequence ID" value="MBE6504680.1"/>
    <property type="molecule type" value="Genomic_DNA"/>
</dbReference>
<dbReference type="Gene3D" id="2.40.50.140">
    <property type="entry name" value="Nucleic acid-binding proteins"/>
    <property type="match status" value="1"/>
</dbReference>
<evidence type="ECO:0000256" key="4">
    <source>
        <dbReference type="ARBA" id="ARBA00035362"/>
    </source>
</evidence>
<keyword evidence="2 5" id="KW-0689">Ribosomal protein</keyword>
<dbReference type="GO" id="GO:1990904">
    <property type="term" value="C:ribonucleoprotein complex"/>
    <property type="evidence" value="ECO:0007669"/>
    <property type="project" value="UniProtKB-KW"/>
</dbReference>
<dbReference type="GO" id="GO:0003735">
    <property type="term" value="F:structural constituent of ribosome"/>
    <property type="evidence" value="ECO:0007669"/>
    <property type="project" value="InterPro"/>
</dbReference>
<dbReference type="GO" id="GO:0006412">
    <property type="term" value="P:translation"/>
    <property type="evidence" value="ECO:0007669"/>
    <property type="project" value="InterPro"/>
</dbReference>
<dbReference type="SUPFAM" id="SSF50249">
    <property type="entry name" value="Nucleic acid-binding proteins"/>
    <property type="match status" value="1"/>
</dbReference>
<evidence type="ECO:0000256" key="3">
    <source>
        <dbReference type="ARBA" id="ARBA00023274"/>
    </source>
</evidence>
<protein>
    <recommendedName>
        <fullName evidence="4">30S ribosomal protein S28e</fullName>
    </recommendedName>
</protein>
<organism evidence="5 6">
    <name type="scientific">Methanobrevibacter millerae</name>
    <dbReference type="NCBI Taxonomy" id="230361"/>
    <lineage>
        <taxon>Archaea</taxon>
        <taxon>Methanobacteriati</taxon>
        <taxon>Methanobacteriota</taxon>
        <taxon>Methanomada group</taxon>
        <taxon>Methanobacteria</taxon>
        <taxon>Methanobacteriales</taxon>
        <taxon>Methanobacteriaceae</taxon>
        <taxon>Methanobrevibacter</taxon>
    </lineage>
</organism>
<dbReference type="InterPro" id="IPR012340">
    <property type="entry name" value="NA-bd_OB-fold"/>
</dbReference>
<reference evidence="5" key="1">
    <citation type="submission" date="2019-04" db="EMBL/GenBank/DDBJ databases">
        <title>Evolution of Biomass-Degrading Anaerobic Consortia Revealed by Metagenomics.</title>
        <authorList>
            <person name="Peng X."/>
        </authorList>
    </citation>
    <scope>NUCLEOTIDE SEQUENCE</scope>
    <source>
        <strain evidence="5">SIG12</strain>
    </source>
</reference>
<gene>
    <name evidence="5" type="primary">rps28e</name>
    <name evidence="5" type="ORF">E7Z73_02900</name>
</gene>
<proteinExistence type="inferred from homology"/>
<accession>A0A8T3VJ24</accession>
<evidence type="ECO:0000313" key="5">
    <source>
        <dbReference type="EMBL" id="MBE6504680.1"/>
    </source>
</evidence>
<sequence length="31" mass="3478">MEEGTPAEVIEVLKRTGMTGEVMQIKCRILD</sequence>
<dbReference type="InterPro" id="IPR000289">
    <property type="entry name" value="Ribosomal_eS28"/>
</dbReference>
<comment type="similarity">
    <text evidence="1">Belongs to the eukaryotic ribosomal protein eS28 family.</text>
</comment>
<comment type="caution">
    <text evidence="5">The sequence shown here is derived from an EMBL/GenBank/DDBJ whole genome shotgun (WGS) entry which is preliminary data.</text>
</comment>
<dbReference type="Proteomes" id="UP000762703">
    <property type="component" value="Unassembled WGS sequence"/>
</dbReference>
<evidence type="ECO:0000256" key="2">
    <source>
        <dbReference type="ARBA" id="ARBA00022980"/>
    </source>
</evidence>
<feature type="non-terminal residue" evidence="5">
    <location>
        <position position="31"/>
    </location>
</feature>
<keyword evidence="3" id="KW-0687">Ribonucleoprotein</keyword>
<name>A0A8T3VJ24_9EURY</name>